<sequence length="505" mass="56537">MILNTLPQPDADIARFVRVTQAEDGMIDIFIADNYREDFKVQHFVSRVQKAFPGRTRWAGLSLDEIANVALPLSSDAPAHSVNQQRVLSYFRKAIALSASDVHFTVGRDGGEFCYVEARVHGELQCLDCIDKDEGMALASTIILSMCDVTEKQFYPNLHQDGRIAERFLKPLGIFGARYAHMPAVGGLYVVMRLIKDDGDAVPDFESLGFLPDQVRVMKRLLRRPEGMMILSGPTGSGKSTTLRTASAAYLALWGYINKLPIRRLLTIEDPPEGRIYGAIQTPIIADKKNTEEIKRAWLLSMAYALRCDPDAILNGEIRDLESAITALKAAMTGHLLMTTLHANDGLNILERLEIEGVSARLLADPQLLIGLISQRLVQRLCPHCKIPYHRVADRLAEDDRDLIEHCCQPEKVFMRHFAGCEHCYRGIVGRIVVAELIAPDAQFFELYRTKSKAAAKTYWHRKLGGITRNQHVLHYIHAGEVDPLAAHFICPIDEDSYTLLPIGK</sequence>
<dbReference type="GO" id="GO:0005886">
    <property type="term" value="C:plasma membrane"/>
    <property type="evidence" value="ECO:0007669"/>
    <property type="project" value="TreeGrafter"/>
</dbReference>
<evidence type="ECO:0000256" key="1">
    <source>
        <dbReference type="ARBA" id="ARBA00006611"/>
    </source>
</evidence>
<dbReference type="EMBL" id="AP019532">
    <property type="protein sequence ID" value="BBI93034.1"/>
    <property type="molecule type" value="Genomic_DNA"/>
</dbReference>
<feature type="domain" description="Bacterial type II secretion system protein E" evidence="4">
    <location>
        <begin position="89"/>
        <end position="460"/>
    </location>
</feature>
<evidence type="ECO:0000259" key="4">
    <source>
        <dbReference type="Pfam" id="PF00437"/>
    </source>
</evidence>
<dbReference type="AlphaFoldDB" id="A0A455VK75"/>
<evidence type="ECO:0000256" key="2">
    <source>
        <dbReference type="ARBA" id="ARBA00022741"/>
    </source>
</evidence>
<organism evidence="5 6">
    <name type="scientific">Serratia symbiotica</name>
    <dbReference type="NCBI Taxonomy" id="138074"/>
    <lineage>
        <taxon>Bacteria</taxon>
        <taxon>Pseudomonadati</taxon>
        <taxon>Pseudomonadota</taxon>
        <taxon>Gammaproteobacteria</taxon>
        <taxon>Enterobacterales</taxon>
        <taxon>Yersiniaceae</taxon>
        <taxon>Serratia</taxon>
    </lineage>
</organism>
<reference evidence="5 6" key="1">
    <citation type="submission" date="2019-03" db="EMBL/GenBank/DDBJ databases">
        <title>The genome sequence of Candidatus Serratia symbiotica strain IS.</title>
        <authorList>
            <person name="Nikoh N."/>
            <person name="Koga R."/>
            <person name="Oshima K."/>
            <person name="Hattori M."/>
            <person name="Fukatsu T."/>
        </authorList>
    </citation>
    <scope>NUCLEOTIDE SEQUENCE [LARGE SCALE GENOMIC DNA]</scope>
    <source>
        <strain evidence="5 6">IS</strain>
        <plasmid evidence="6">pssyis1 dna</plasmid>
    </source>
</reference>
<evidence type="ECO:0000313" key="6">
    <source>
        <dbReference type="Proteomes" id="UP000324392"/>
    </source>
</evidence>
<accession>A0A455VK75</accession>
<dbReference type="Proteomes" id="UP000324392">
    <property type="component" value="Plasmid pSsyis1"/>
</dbReference>
<dbReference type="SUPFAM" id="SSF52540">
    <property type="entry name" value="P-loop containing nucleoside triphosphate hydrolases"/>
    <property type="match status" value="1"/>
</dbReference>
<dbReference type="GO" id="GO:0016887">
    <property type="term" value="F:ATP hydrolysis activity"/>
    <property type="evidence" value="ECO:0007669"/>
    <property type="project" value="TreeGrafter"/>
</dbReference>
<dbReference type="Gene3D" id="3.30.450.90">
    <property type="match status" value="1"/>
</dbReference>
<dbReference type="Gene3D" id="3.40.50.300">
    <property type="entry name" value="P-loop containing nucleotide triphosphate hydrolases"/>
    <property type="match status" value="1"/>
</dbReference>
<dbReference type="InterPro" id="IPR027417">
    <property type="entry name" value="P-loop_NTPase"/>
</dbReference>
<evidence type="ECO:0000313" key="5">
    <source>
        <dbReference type="EMBL" id="BBI93034.1"/>
    </source>
</evidence>
<keyword evidence="2" id="KW-0547">Nucleotide-binding</keyword>
<geneLocation type="plasmid" evidence="6">
    <name>pssyis1 dna</name>
</geneLocation>
<protein>
    <submittedName>
        <fullName evidence="5">PilQ type IV pilus biogenesis protein ATPase</fullName>
    </submittedName>
</protein>
<dbReference type="GO" id="GO:0005524">
    <property type="term" value="F:ATP binding"/>
    <property type="evidence" value="ECO:0007669"/>
    <property type="project" value="UniProtKB-KW"/>
</dbReference>
<keyword evidence="5" id="KW-0614">Plasmid</keyword>
<dbReference type="CDD" id="cd01129">
    <property type="entry name" value="PulE-GspE-like"/>
    <property type="match status" value="1"/>
</dbReference>
<dbReference type="InterPro" id="IPR001482">
    <property type="entry name" value="T2SS/T4SS_dom"/>
</dbReference>
<comment type="similarity">
    <text evidence="1">Belongs to the GSP E family.</text>
</comment>
<dbReference type="PANTHER" id="PTHR30258:SF2">
    <property type="entry name" value="COMG OPERON PROTEIN 1"/>
    <property type="match status" value="1"/>
</dbReference>
<gene>
    <name evidence="5" type="primary">pilQ</name>
    <name evidence="5" type="ORF">SSYIS1_40330</name>
</gene>
<evidence type="ECO:0000256" key="3">
    <source>
        <dbReference type="ARBA" id="ARBA00022840"/>
    </source>
</evidence>
<keyword evidence="3" id="KW-0067">ATP-binding</keyword>
<dbReference type="PANTHER" id="PTHR30258">
    <property type="entry name" value="TYPE II SECRETION SYSTEM PROTEIN GSPE-RELATED"/>
    <property type="match status" value="1"/>
</dbReference>
<proteinExistence type="inferred from homology"/>
<name>A0A455VK75_9GAMM</name>
<dbReference type="Pfam" id="PF00437">
    <property type="entry name" value="T2SSE"/>
    <property type="match status" value="1"/>
</dbReference>